<dbReference type="EMBL" id="JARYMX010000003">
    <property type="protein sequence ID" value="KAJ9557946.1"/>
    <property type="molecule type" value="Genomic_DNA"/>
</dbReference>
<evidence type="ECO:0000313" key="2">
    <source>
        <dbReference type="EMBL" id="KAJ9557946.1"/>
    </source>
</evidence>
<gene>
    <name evidence="2" type="ORF">OSB04_012560</name>
</gene>
<keyword evidence="3" id="KW-1185">Reference proteome</keyword>
<reference evidence="2" key="1">
    <citation type="submission" date="2023-03" db="EMBL/GenBank/DDBJ databases">
        <title>Chromosome-scale reference genome and RAD-based genetic map of yellow starthistle (Centaurea solstitialis) reveal putative structural variation and QTLs associated with invader traits.</title>
        <authorList>
            <person name="Reatini B."/>
            <person name="Cang F.A."/>
            <person name="Jiang Q."/>
            <person name="Mckibben M.T.W."/>
            <person name="Barker M.S."/>
            <person name="Rieseberg L.H."/>
            <person name="Dlugosch K.M."/>
        </authorList>
    </citation>
    <scope>NUCLEOTIDE SEQUENCE</scope>
    <source>
        <strain evidence="2">CAN-66</strain>
        <tissue evidence="2">Leaf</tissue>
    </source>
</reference>
<protein>
    <submittedName>
        <fullName evidence="2">Uncharacterized protein</fullName>
    </submittedName>
</protein>
<proteinExistence type="predicted"/>
<keyword evidence="1" id="KW-0732">Signal</keyword>
<accession>A0AA38WQQ6</accession>
<comment type="caution">
    <text evidence="2">The sequence shown here is derived from an EMBL/GenBank/DDBJ whole genome shotgun (WGS) entry which is preliminary data.</text>
</comment>
<evidence type="ECO:0000313" key="3">
    <source>
        <dbReference type="Proteomes" id="UP001172457"/>
    </source>
</evidence>
<sequence>MKFYLMFIVFLLSLSLHNFKARAHDLNFPHVSQISPINQSNQDHGSLAETVKVSSGTTIKMGRLSSRVATKNSHHDHWLPKIHEDYYGPKHHRPRHH</sequence>
<dbReference type="Proteomes" id="UP001172457">
    <property type="component" value="Chromosome 3"/>
</dbReference>
<dbReference type="AlphaFoldDB" id="A0AA38WQQ6"/>
<feature type="chain" id="PRO_5041401774" evidence="1">
    <location>
        <begin position="24"/>
        <end position="97"/>
    </location>
</feature>
<organism evidence="2 3">
    <name type="scientific">Centaurea solstitialis</name>
    <name type="common">yellow star-thistle</name>
    <dbReference type="NCBI Taxonomy" id="347529"/>
    <lineage>
        <taxon>Eukaryota</taxon>
        <taxon>Viridiplantae</taxon>
        <taxon>Streptophyta</taxon>
        <taxon>Embryophyta</taxon>
        <taxon>Tracheophyta</taxon>
        <taxon>Spermatophyta</taxon>
        <taxon>Magnoliopsida</taxon>
        <taxon>eudicotyledons</taxon>
        <taxon>Gunneridae</taxon>
        <taxon>Pentapetalae</taxon>
        <taxon>asterids</taxon>
        <taxon>campanulids</taxon>
        <taxon>Asterales</taxon>
        <taxon>Asteraceae</taxon>
        <taxon>Carduoideae</taxon>
        <taxon>Cardueae</taxon>
        <taxon>Centaureinae</taxon>
        <taxon>Centaurea</taxon>
    </lineage>
</organism>
<feature type="signal peptide" evidence="1">
    <location>
        <begin position="1"/>
        <end position="23"/>
    </location>
</feature>
<name>A0AA38WQQ6_9ASTR</name>
<evidence type="ECO:0000256" key="1">
    <source>
        <dbReference type="SAM" id="SignalP"/>
    </source>
</evidence>